<dbReference type="SMART" id="SM00165">
    <property type="entry name" value="UBA"/>
    <property type="match status" value="1"/>
</dbReference>
<feature type="repeat" description="TPR" evidence="1">
    <location>
        <begin position="639"/>
        <end position="672"/>
    </location>
</feature>
<keyword evidence="1" id="KW-0802">TPR repeat</keyword>
<evidence type="ECO:0000256" key="2">
    <source>
        <dbReference type="SAM" id="MobiDB-lite"/>
    </source>
</evidence>
<proteinExistence type="predicted"/>
<feature type="compositionally biased region" description="Basic and acidic residues" evidence="2">
    <location>
        <begin position="395"/>
        <end position="415"/>
    </location>
</feature>
<sequence length="932" mass="98469">MDDLLDLSWSEQPKPTAKGMGGSAFDMLSRPQGNYYSGASTPAASKPASNASSSANLAGLRGTPGLRTTASPRPPPANDAFSDLLSTSSTASGSGGKSLSMAERQAQLTAQKARAAEEERNRWGDGAFWDQLGGSSTSSSAPAPEKPLAAPQPAKPFNLGPALQPSSAASSRSASARPTSATSAKKSAGTFWNMESALGQPEKPKKLPSPSARGGRDDDIHDILNGSKPAPATSLKPSQEDEISWDNDDELLRSSSKAATSSGPADLWDFDALSSSVPGKSAPAADYGADDDDLLGELGKPVRKPSPRAEPQPDSRPSSGPASRPASRPSGTRVSSPPPHVIGQIVEMGFPPDKARAALAATATGEDVQAALESLLANRAGTPARDPRDEEDEWDRERTAARRYEDDERDREAARRARHAARRAGPKREAVRPRADEYGGPSGMNADDLAKQAEQVVAQAHEFGATMLSKGLSFWNQGKERAMKAYEEQRKAYDANLNDGLKAPTDGRPRWMVEAEEAERGGLPPSHEFGEASLGFKDSDDEGGATKPKAQPPQARRPEARAEPQRSRTNAPARPSNAERISNLLGGEPEKYASPHRHPKSRASPAPRTTPRATTPARPPSPLKQRALVSAPANALSTAAQHKTVGNEHFKLGRFAEAEGAYSRAIAALPTGHLHLVPLHNNRAATWLKLGEPARAAADCGTVIELIGVGYHPVKEAPLPATPDAEGVKLGDALVKATAKRAQAHEMAEKWKLALDDWERVLGYDAALGGGALKGQASDGVRRSKGMLSGPAPAQGSVKVTPRATPKPSRPVDVGTSAAVSGLRAAAAAAEAEDEQRAALKDGVDAKLSTWRTGKETNIRALLASLDLVLWPEVVLKVGMHELVTDKQVKIKYMKVIARLHPDKLASATVEQRMMANGVFGTLSEAWAAFNS</sequence>
<dbReference type="GO" id="GO:0005737">
    <property type="term" value="C:cytoplasm"/>
    <property type="evidence" value="ECO:0007669"/>
    <property type="project" value="TreeGrafter"/>
</dbReference>
<reference evidence="4" key="2">
    <citation type="submission" date="2023-06" db="EMBL/GenBank/DDBJ databases">
        <authorList>
            <person name="Kobayashi Y."/>
            <person name="Kayamori A."/>
            <person name="Aoki K."/>
            <person name="Shiwa Y."/>
            <person name="Fujita N."/>
            <person name="Sugita T."/>
            <person name="Iwasaki W."/>
            <person name="Tanaka N."/>
            <person name="Takashima M."/>
        </authorList>
    </citation>
    <scope>NUCLEOTIDE SEQUENCE</scope>
    <source>
        <strain evidence="4">HIS016</strain>
    </source>
</reference>
<evidence type="ECO:0000256" key="1">
    <source>
        <dbReference type="PROSITE-ProRule" id="PRU00339"/>
    </source>
</evidence>
<feature type="compositionally biased region" description="Low complexity" evidence="2">
    <location>
        <begin position="602"/>
        <end position="616"/>
    </location>
</feature>
<feature type="compositionally biased region" description="Low complexity" evidence="2">
    <location>
        <begin position="315"/>
        <end position="331"/>
    </location>
</feature>
<dbReference type="PROSITE" id="PS50030">
    <property type="entry name" value="UBA"/>
    <property type="match status" value="1"/>
</dbReference>
<dbReference type="GO" id="GO:0072583">
    <property type="term" value="P:clathrin-dependent endocytosis"/>
    <property type="evidence" value="ECO:0007669"/>
    <property type="project" value="TreeGrafter"/>
</dbReference>
<dbReference type="GO" id="GO:0031982">
    <property type="term" value="C:vesicle"/>
    <property type="evidence" value="ECO:0007669"/>
    <property type="project" value="TreeGrafter"/>
</dbReference>
<feature type="compositionally biased region" description="Acidic residues" evidence="2">
    <location>
        <begin position="240"/>
        <end position="249"/>
    </location>
</feature>
<dbReference type="AlphaFoldDB" id="A0AAD3YCK5"/>
<dbReference type="SMART" id="SM00028">
    <property type="entry name" value="TPR"/>
    <property type="match status" value="3"/>
</dbReference>
<keyword evidence="5" id="KW-1185">Reference proteome</keyword>
<reference evidence="4" key="1">
    <citation type="journal article" date="2023" name="BMC Genomics">
        <title>Chromosome-level genome assemblies of Cutaneotrichosporon spp. (Trichosporonales, Basidiomycota) reveal imbalanced evolution between nucleotide sequences and chromosome synteny.</title>
        <authorList>
            <person name="Kobayashi Y."/>
            <person name="Kayamori A."/>
            <person name="Aoki K."/>
            <person name="Shiwa Y."/>
            <person name="Matsutani M."/>
            <person name="Fujita N."/>
            <person name="Sugita T."/>
            <person name="Iwasaki W."/>
            <person name="Tanaka N."/>
            <person name="Takashima M."/>
        </authorList>
    </citation>
    <scope>NUCLEOTIDE SEQUENCE</scope>
    <source>
        <strain evidence="4">HIS016</strain>
    </source>
</reference>
<protein>
    <recommendedName>
        <fullName evidence="3">UBA domain-containing protein</fullName>
    </recommendedName>
</protein>
<dbReference type="Proteomes" id="UP001222932">
    <property type="component" value="Unassembled WGS sequence"/>
</dbReference>
<evidence type="ECO:0000313" key="4">
    <source>
        <dbReference type="EMBL" id="GMK56949.1"/>
    </source>
</evidence>
<dbReference type="InterPro" id="IPR015940">
    <property type="entry name" value="UBA"/>
</dbReference>
<dbReference type="SUPFAM" id="SSF46565">
    <property type="entry name" value="Chaperone J-domain"/>
    <property type="match status" value="1"/>
</dbReference>
<organism evidence="4 5">
    <name type="scientific">Cutaneotrichosporon spelunceum</name>
    <dbReference type="NCBI Taxonomy" id="1672016"/>
    <lineage>
        <taxon>Eukaryota</taxon>
        <taxon>Fungi</taxon>
        <taxon>Dikarya</taxon>
        <taxon>Basidiomycota</taxon>
        <taxon>Agaricomycotina</taxon>
        <taxon>Tremellomycetes</taxon>
        <taxon>Trichosporonales</taxon>
        <taxon>Trichosporonaceae</taxon>
        <taxon>Cutaneotrichosporon</taxon>
    </lineage>
</organism>
<name>A0AAD3YCK5_9TREE</name>
<feature type="compositionally biased region" description="Basic residues" evidence="2">
    <location>
        <begin position="416"/>
        <end position="425"/>
    </location>
</feature>
<dbReference type="InterPro" id="IPR036869">
    <property type="entry name" value="J_dom_sf"/>
</dbReference>
<feature type="region of interest" description="Disordered" evidence="2">
    <location>
        <begin position="494"/>
        <end position="642"/>
    </location>
</feature>
<feature type="compositionally biased region" description="Basic and acidic residues" evidence="2">
    <location>
        <begin position="556"/>
        <end position="566"/>
    </location>
</feature>
<dbReference type="GO" id="GO:0072318">
    <property type="term" value="P:clathrin coat disassembly"/>
    <property type="evidence" value="ECO:0007669"/>
    <property type="project" value="TreeGrafter"/>
</dbReference>
<dbReference type="PROSITE" id="PS50005">
    <property type="entry name" value="TPR"/>
    <property type="match status" value="1"/>
</dbReference>
<feature type="compositionally biased region" description="Low complexity" evidence="2">
    <location>
        <begin position="165"/>
        <end position="188"/>
    </location>
</feature>
<feature type="region of interest" description="Disordered" evidence="2">
    <location>
        <begin position="1"/>
        <end position="349"/>
    </location>
</feature>
<feature type="compositionally biased region" description="Low complexity" evidence="2">
    <location>
        <begin position="82"/>
        <end position="100"/>
    </location>
</feature>
<feature type="compositionally biased region" description="Basic and acidic residues" evidence="2">
    <location>
        <begin position="114"/>
        <end position="123"/>
    </location>
</feature>
<dbReference type="InterPro" id="IPR011990">
    <property type="entry name" value="TPR-like_helical_dom_sf"/>
</dbReference>
<dbReference type="Gene3D" id="1.10.287.110">
    <property type="entry name" value="DnaJ domain"/>
    <property type="match status" value="1"/>
</dbReference>
<feature type="domain" description="UBA" evidence="3">
    <location>
        <begin position="336"/>
        <end position="378"/>
    </location>
</feature>
<dbReference type="Gene3D" id="1.10.8.10">
    <property type="entry name" value="DNA helicase RuvA subunit, C-terminal domain"/>
    <property type="match status" value="1"/>
</dbReference>
<dbReference type="InterPro" id="IPR019734">
    <property type="entry name" value="TPR_rpt"/>
</dbReference>
<evidence type="ECO:0000259" key="3">
    <source>
        <dbReference type="PROSITE" id="PS50030"/>
    </source>
</evidence>
<dbReference type="SUPFAM" id="SSF48452">
    <property type="entry name" value="TPR-like"/>
    <property type="match status" value="1"/>
</dbReference>
<feature type="compositionally biased region" description="Low complexity" evidence="2">
    <location>
        <begin position="37"/>
        <end position="60"/>
    </location>
</feature>
<accession>A0AAD3YCK5</accession>
<feature type="region of interest" description="Disordered" evidence="2">
    <location>
        <begin position="774"/>
        <end position="815"/>
    </location>
</feature>
<dbReference type="GO" id="GO:0030276">
    <property type="term" value="F:clathrin binding"/>
    <property type="evidence" value="ECO:0007669"/>
    <property type="project" value="TreeGrafter"/>
</dbReference>
<feature type="region of interest" description="Disordered" evidence="2">
    <location>
        <begin position="372"/>
        <end position="446"/>
    </location>
</feature>
<feature type="compositionally biased region" description="Polar residues" evidence="2">
    <location>
        <begin position="253"/>
        <end position="263"/>
    </location>
</feature>
<feature type="compositionally biased region" description="Basic and acidic residues" evidence="2">
    <location>
        <begin position="426"/>
        <end position="437"/>
    </location>
</feature>
<dbReference type="InterPro" id="IPR009060">
    <property type="entry name" value="UBA-like_sf"/>
</dbReference>
<dbReference type="PANTHER" id="PTHR23172">
    <property type="entry name" value="AUXILIN/CYCLIN G-ASSOCIATED KINASE-RELATED"/>
    <property type="match status" value="1"/>
</dbReference>
<gene>
    <name evidence="4" type="primary">SWA2</name>
    <name evidence="4" type="ORF">CspeluHIS016_0307890</name>
</gene>
<dbReference type="Gene3D" id="1.25.40.10">
    <property type="entry name" value="Tetratricopeptide repeat domain"/>
    <property type="match status" value="1"/>
</dbReference>
<comment type="caution">
    <text evidence="4">The sequence shown here is derived from an EMBL/GenBank/DDBJ whole genome shotgun (WGS) entry which is preliminary data.</text>
</comment>
<evidence type="ECO:0000313" key="5">
    <source>
        <dbReference type="Proteomes" id="UP001222932"/>
    </source>
</evidence>
<dbReference type="PANTHER" id="PTHR23172:SF19">
    <property type="entry name" value="J DOMAIN-CONTAINING PROTEIN"/>
    <property type="match status" value="1"/>
</dbReference>
<dbReference type="EMBL" id="BTCM01000003">
    <property type="protein sequence ID" value="GMK56949.1"/>
    <property type="molecule type" value="Genomic_DNA"/>
</dbReference>
<dbReference type="SUPFAM" id="SSF46934">
    <property type="entry name" value="UBA-like"/>
    <property type="match status" value="1"/>
</dbReference>